<evidence type="ECO:0000259" key="2">
    <source>
        <dbReference type="PROSITE" id="PS50011"/>
    </source>
</evidence>
<dbReference type="InterPro" id="IPR032675">
    <property type="entry name" value="LRR_dom_sf"/>
</dbReference>
<dbReference type="SUPFAM" id="SSF52540">
    <property type="entry name" value="P-loop containing nucleoside triphosphate hydrolases"/>
    <property type="match status" value="2"/>
</dbReference>
<dbReference type="VEuPathDB" id="FungiDB:FUN_001864"/>
<proteinExistence type="inferred from homology"/>
<dbReference type="Gene3D" id="1.10.510.10">
    <property type="entry name" value="Transferase(Phosphotransferase) domain 1"/>
    <property type="match status" value="1"/>
</dbReference>
<dbReference type="SUPFAM" id="SSF52058">
    <property type="entry name" value="L domain-like"/>
    <property type="match status" value="1"/>
</dbReference>
<dbReference type="VEuPathDB" id="FungiDB:RhiirFUN_016898"/>
<dbReference type="Proteomes" id="UP000232688">
    <property type="component" value="Unassembled WGS sequence"/>
</dbReference>
<reference evidence="3 4" key="2">
    <citation type="submission" date="2017-10" db="EMBL/GenBank/DDBJ databases">
        <title>Genome analyses suggest a sexual origin of heterokaryosis in a supposedly ancient asexual fungus.</title>
        <authorList>
            <person name="Corradi N."/>
            <person name="Sedzielewska K."/>
            <person name="Noel J."/>
            <person name="Charron P."/>
            <person name="Farinelli L."/>
            <person name="Marton T."/>
            <person name="Kruger M."/>
            <person name="Pelin A."/>
            <person name="Brachmann A."/>
            <person name="Corradi N."/>
        </authorList>
    </citation>
    <scope>NUCLEOTIDE SEQUENCE [LARGE SCALE GENOMIC DNA]</scope>
    <source>
        <strain evidence="3 4">A1</strain>
    </source>
</reference>
<comment type="similarity">
    <text evidence="1">Belongs to the protein kinase superfamily. TKL Ser/Thr protein kinase family. ROCO subfamily.</text>
</comment>
<evidence type="ECO:0000256" key="1">
    <source>
        <dbReference type="ARBA" id="ARBA00008171"/>
    </source>
</evidence>
<dbReference type="PRINTS" id="PR00109">
    <property type="entry name" value="TYRKINASE"/>
</dbReference>
<sequence length="1600" mass="185679">MSADKLKLEKNYADWLEKLISKESIKYYEYSEFKNIRNRDMGRGSVTCACWKNSGRDFALKSFNVNRTTLKEIVNEIKLHKRVDFHENILRFHGITVVKKTNTIQEYALVLEFADSGTLRTYLSHHFDDLQWDDKYQFAFQLASAVAYIHECDIIHGDLNDDNVFVHQKKLKLKLAEFGLLRKIADSTSACQNILDLISHTDPKTFNDQNYKLNKKSDVYSVGVLMWQISSGYQPYRYDGYNVIFAIINGRREKIIDGTPAEYSKLYTECWRYEPDERPNMQYIVSTLKALIFQEQNKQNSINFDDIVEISSEEYESSEEIDRNRDLSISSTYFTRLNSIKPKSYSSFQNQLSVVQSKMSEEYWDGEPKSRINIRNTGNKSNSKINDIDDSSDYQNPKLAIITSDILKELQKLELKGQDWFNEKYSKKENLDIVGSKRLNFVGSLKIKDFTKSRRICLTKLKLTKLYISGCFRLTKVDLSGLSKLTSLSLFDCSKLTEFDFSLTGLTKLKMSSCYQLEKFDLSKFPKLTSLSVIDCPKLTKLNCSKSKLIYLKVSNLNELNCSNTSIKKLNLNLCPDIQKLNCSNNNNLISLDVSNCFQLELLNCFQSKLTNLDLRNCPESIEVIKPPDCIITRKEKIKNILIIGCTGSGKSTLANVLTGTNGRYVGSHFQKGVFEWKGAKYRVIDTTGLSITEEIYSIPEGISQVLFVVDRNFADGINMLKLFESDIFKYTTIVRTKFRDFKNRDICEKNKEKLCGESETNAKIIKSCKGVIYVDNPPTKILSYDYDYDDYDYDDDDDDDNDYIRINIKKRMKSRTILLNHLKKVCREKVLHMKFDVSTNNLDFIPQTLTNNQQMIQQLKLTHGLFLNGYDIQPSEQAIVTEKGKLDMSLYNGQPIVYTNINDSTLSMNLLNFNSDEYNFINTLQPSDLCINFPIAEITYNSNLSESFSKYTDNDEQLYKLYGHFFARKTLIGGRLFIKELNLATLAQIDLFKFYIFWAYNSAKHDIEYINNLPISYLPRINTLDGLLLDTPEKISNWLNNLYQNNVFDIISYKNLIPITQFKNNPLTEENFEEKQPGVSNFKEKLSLKEWVENVIYINLVRWIKDFHFLQGRIITKFYKMEVSKKIAASFIKLPIVKSSNKSYLEIIRPTKKVEEFLINNNIFSIKDLSSSPFINIIQPNDSSHNDYNFLIKFEQYEIHINGDHIKSSTEFEQAINNALNNMKPFKALHDVFDEYGHVFPQKIILGRSFKRNITTTYDISNRIDFKSETLESYLDKLNISYLLTRSGNIIENHELLDLMQNLNDDLEIIELDNIISLYEILDKEQQGKINNIITKYKQDNHRIIMSGITDLKDLDNNNTDHYKRINIQPSLEDENYEVIGSIISKKKNSKLEEFLLKFGLYDFNGFSAMIKTLKNTNIKIEECYILWMIIGIPSKLSVLSPRNHDLQVKYESVTLQPNQIKMKAPISLSQEYIISVNAHHSYETINIRVVEWSENCIRFQINGSTCNNSNINFNIDNIDDSNSFIMSDNDSDTQQELENNFSTIIETVVNNIDCNICILRSDYKTFRIDNGDEEYPLDLIGYKLSEENFNKNLTFSDE</sequence>
<dbReference type="Gene3D" id="3.40.50.300">
    <property type="entry name" value="P-loop containing nucleotide triphosphate hydrolases"/>
    <property type="match status" value="1"/>
</dbReference>
<evidence type="ECO:0000313" key="3">
    <source>
        <dbReference type="EMBL" id="PKC72484.1"/>
    </source>
</evidence>
<dbReference type="InterPro" id="IPR027417">
    <property type="entry name" value="P-loop_NTPase"/>
</dbReference>
<accession>A0A2N0SAC3</accession>
<dbReference type="InterPro" id="IPR051681">
    <property type="entry name" value="Ser/Thr_Kinases-Pseudokinases"/>
</dbReference>
<dbReference type="PROSITE" id="PS50011">
    <property type="entry name" value="PROTEIN_KINASE_DOM"/>
    <property type="match status" value="1"/>
</dbReference>
<dbReference type="EMBL" id="LLXH01000123">
    <property type="protein sequence ID" value="PKC72484.1"/>
    <property type="molecule type" value="Genomic_DNA"/>
</dbReference>
<comment type="caution">
    <text evidence="3">The sequence shown here is derived from an EMBL/GenBank/DDBJ whole genome shotgun (WGS) entry which is preliminary data.</text>
</comment>
<dbReference type="InterPro" id="IPR006073">
    <property type="entry name" value="GTP-bd"/>
</dbReference>
<gene>
    <name evidence="3" type="ORF">RhiirA1_531153</name>
</gene>
<dbReference type="InterPro" id="IPR000719">
    <property type="entry name" value="Prot_kinase_dom"/>
</dbReference>
<feature type="domain" description="Protein kinase" evidence="2">
    <location>
        <begin position="35"/>
        <end position="292"/>
    </location>
</feature>
<protein>
    <recommendedName>
        <fullName evidence="2">Protein kinase domain-containing protein</fullName>
    </recommendedName>
</protein>
<name>A0A2N0SAC3_9GLOM</name>
<dbReference type="Gene3D" id="3.80.10.10">
    <property type="entry name" value="Ribonuclease Inhibitor"/>
    <property type="match status" value="1"/>
</dbReference>
<reference evidence="3 4" key="1">
    <citation type="submission" date="2017-10" db="EMBL/GenBank/DDBJ databases">
        <title>Extensive intraspecific genome diversity in a model arbuscular mycorrhizal fungus.</title>
        <authorList>
            <person name="Chen E.C.H."/>
            <person name="Morin E."/>
            <person name="Baudet D."/>
            <person name="Noel J."/>
            <person name="Ndikumana S."/>
            <person name="Charron P."/>
            <person name="St-Onge C."/>
            <person name="Giorgi J."/>
            <person name="Grigoriev I.V."/>
            <person name="Roux C."/>
            <person name="Martin F.M."/>
            <person name="Corradi N."/>
        </authorList>
    </citation>
    <scope>NUCLEOTIDE SEQUENCE [LARGE SCALE GENOMIC DNA]</scope>
    <source>
        <strain evidence="3 4">A1</strain>
    </source>
</reference>
<dbReference type="GO" id="GO:0005524">
    <property type="term" value="F:ATP binding"/>
    <property type="evidence" value="ECO:0007669"/>
    <property type="project" value="InterPro"/>
</dbReference>
<dbReference type="PANTHER" id="PTHR44329">
    <property type="entry name" value="SERINE/THREONINE-PROTEIN KINASE TNNI3K-RELATED"/>
    <property type="match status" value="1"/>
</dbReference>
<dbReference type="Pfam" id="PF01926">
    <property type="entry name" value="MMR_HSR1"/>
    <property type="match status" value="1"/>
</dbReference>
<dbReference type="Pfam" id="PF07714">
    <property type="entry name" value="PK_Tyr_Ser-Thr"/>
    <property type="match status" value="1"/>
</dbReference>
<dbReference type="VEuPathDB" id="FungiDB:RhiirFUN_026074"/>
<evidence type="ECO:0000313" key="4">
    <source>
        <dbReference type="Proteomes" id="UP000232688"/>
    </source>
</evidence>
<dbReference type="SUPFAM" id="SSF56112">
    <property type="entry name" value="Protein kinase-like (PK-like)"/>
    <property type="match status" value="1"/>
</dbReference>
<dbReference type="VEuPathDB" id="FungiDB:RhiirA1_531153"/>
<organism evidence="3 4">
    <name type="scientific">Rhizophagus irregularis</name>
    <dbReference type="NCBI Taxonomy" id="588596"/>
    <lineage>
        <taxon>Eukaryota</taxon>
        <taxon>Fungi</taxon>
        <taxon>Fungi incertae sedis</taxon>
        <taxon>Mucoromycota</taxon>
        <taxon>Glomeromycotina</taxon>
        <taxon>Glomeromycetes</taxon>
        <taxon>Glomerales</taxon>
        <taxon>Glomeraceae</taxon>
        <taxon>Rhizophagus</taxon>
    </lineage>
</organism>
<dbReference type="InterPro" id="IPR011009">
    <property type="entry name" value="Kinase-like_dom_sf"/>
</dbReference>
<dbReference type="GO" id="GO:0004674">
    <property type="term" value="F:protein serine/threonine kinase activity"/>
    <property type="evidence" value="ECO:0007669"/>
    <property type="project" value="TreeGrafter"/>
</dbReference>
<dbReference type="InterPro" id="IPR001245">
    <property type="entry name" value="Ser-Thr/Tyr_kinase_cat_dom"/>
</dbReference>
<dbReference type="GO" id="GO:0005525">
    <property type="term" value="F:GTP binding"/>
    <property type="evidence" value="ECO:0007669"/>
    <property type="project" value="InterPro"/>
</dbReference>
<dbReference type="VEuPathDB" id="FungiDB:FUN_014195"/>